<keyword evidence="2" id="KW-1185">Reference proteome</keyword>
<reference evidence="1" key="1">
    <citation type="submission" date="2022-09" db="EMBL/GenBank/DDBJ databases">
        <title>Fusarium specimens isolated from Avocado Roots.</title>
        <authorList>
            <person name="Stajich J."/>
            <person name="Roper C."/>
            <person name="Heimlech-Rivalta G."/>
        </authorList>
    </citation>
    <scope>NUCLEOTIDE SEQUENCE</scope>
    <source>
        <strain evidence="1">CF00095</strain>
    </source>
</reference>
<comment type="caution">
    <text evidence="1">The sequence shown here is derived from an EMBL/GenBank/DDBJ whole genome shotgun (WGS) entry which is preliminary data.</text>
</comment>
<name>A0ABQ8RE66_FUSEQ</name>
<evidence type="ECO:0008006" key="3">
    <source>
        <dbReference type="Google" id="ProtNLM"/>
    </source>
</evidence>
<gene>
    <name evidence="1" type="ORF">NW768_005022</name>
</gene>
<accession>A0ABQ8RE66</accession>
<evidence type="ECO:0000313" key="1">
    <source>
        <dbReference type="EMBL" id="KAJ4133437.1"/>
    </source>
</evidence>
<proteinExistence type="predicted"/>
<protein>
    <recommendedName>
        <fullName evidence="3">F-box domain-containing protein</fullName>
    </recommendedName>
</protein>
<dbReference type="Proteomes" id="UP001152024">
    <property type="component" value="Unassembled WGS sequence"/>
</dbReference>
<organism evidence="1 2">
    <name type="scientific">Fusarium equiseti</name>
    <name type="common">Fusarium scirpi</name>
    <dbReference type="NCBI Taxonomy" id="61235"/>
    <lineage>
        <taxon>Eukaryota</taxon>
        <taxon>Fungi</taxon>
        <taxon>Dikarya</taxon>
        <taxon>Ascomycota</taxon>
        <taxon>Pezizomycotina</taxon>
        <taxon>Sordariomycetes</taxon>
        <taxon>Hypocreomycetidae</taxon>
        <taxon>Hypocreales</taxon>
        <taxon>Nectriaceae</taxon>
        <taxon>Fusarium</taxon>
        <taxon>Fusarium incarnatum-equiseti species complex</taxon>
    </lineage>
</organism>
<sequence>MEQEPCSLLRFSPELIFMIVGYNDPPDILALGLTCSDLHHRCRSLLEQHQDAYDKYRITSDLSPETAVDLLNHTLTAEINRYHVRELEFWGTRLGWKDWRSWDPAPSGNYQLAEEEPSRSAWEAQDIQRYIQKSLGLWDLNEEQIDDVQGSLESGSEAWLKTLLISLCPRLQSIKFVKRRGDSYNILAWVAMVIGWSVEDGWPWPPGFESLRSISVGISISQLPNEEEEEDYYDGFEEVTKLFHIPNLKDVYFNGFSCDEDEWGENIWDLDWLPNGTSNVENLFLDGVEGGWGDFYNWISTASTKLDTVVLRATDSRRGGMNDASSLVDSLADMNEKMERLVLYHPAAMQHGLFPTEVYKHKSVKQITMAALDIDYLFDCTGRDRASNIALAFPPSIEAVYMWGELDGPGKRGRRCLRKLDSFLAELIESGAYKHLKAVYVEHVERTYRQRLKSTIPIQIAEWKKLAFPKATAAGHKTGVHVGTLMNRDDGGYWKNFPARPDRFDIKTGPFAAERPEEWKINLYTGQLGPNCSGCGECEECLTLYPSELWKENAARRSSSD</sequence>
<dbReference type="EMBL" id="JAOQBH010000007">
    <property type="protein sequence ID" value="KAJ4133437.1"/>
    <property type="molecule type" value="Genomic_DNA"/>
</dbReference>
<evidence type="ECO:0000313" key="2">
    <source>
        <dbReference type="Proteomes" id="UP001152024"/>
    </source>
</evidence>